<proteinExistence type="predicted"/>
<keyword evidence="3" id="KW-1185">Reference proteome</keyword>
<accession>A0A6A6RXH8</accession>
<feature type="transmembrane region" description="Helical" evidence="1">
    <location>
        <begin position="179"/>
        <end position="200"/>
    </location>
</feature>
<reference evidence="2" key="1">
    <citation type="journal article" date="2020" name="Stud. Mycol.">
        <title>101 Dothideomycetes genomes: a test case for predicting lifestyles and emergence of pathogens.</title>
        <authorList>
            <person name="Haridas S."/>
            <person name="Albert R."/>
            <person name="Binder M."/>
            <person name="Bloem J."/>
            <person name="Labutti K."/>
            <person name="Salamov A."/>
            <person name="Andreopoulos B."/>
            <person name="Baker S."/>
            <person name="Barry K."/>
            <person name="Bills G."/>
            <person name="Bluhm B."/>
            <person name="Cannon C."/>
            <person name="Castanera R."/>
            <person name="Culley D."/>
            <person name="Daum C."/>
            <person name="Ezra D."/>
            <person name="Gonzalez J."/>
            <person name="Henrissat B."/>
            <person name="Kuo A."/>
            <person name="Liang C."/>
            <person name="Lipzen A."/>
            <person name="Lutzoni F."/>
            <person name="Magnuson J."/>
            <person name="Mondo S."/>
            <person name="Nolan M."/>
            <person name="Ohm R."/>
            <person name="Pangilinan J."/>
            <person name="Park H.-J."/>
            <person name="Ramirez L."/>
            <person name="Alfaro M."/>
            <person name="Sun H."/>
            <person name="Tritt A."/>
            <person name="Yoshinaga Y."/>
            <person name="Zwiers L.-H."/>
            <person name="Turgeon B."/>
            <person name="Goodwin S."/>
            <person name="Spatafora J."/>
            <person name="Crous P."/>
            <person name="Grigoriev I."/>
        </authorList>
    </citation>
    <scope>NUCLEOTIDE SEQUENCE</scope>
    <source>
        <strain evidence="2">CBS 473.64</strain>
    </source>
</reference>
<protein>
    <submittedName>
        <fullName evidence="2">Uncharacterized protein</fullName>
    </submittedName>
</protein>
<evidence type="ECO:0000256" key="1">
    <source>
        <dbReference type="SAM" id="Phobius"/>
    </source>
</evidence>
<gene>
    <name evidence="2" type="ORF">P280DRAFT_480912</name>
</gene>
<name>A0A6A6RXH8_9PLEO</name>
<dbReference type="EMBL" id="MU006786">
    <property type="protein sequence ID" value="KAF2639461.1"/>
    <property type="molecule type" value="Genomic_DNA"/>
</dbReference>
<dbReference type="Proteomes" id="UP000799753">
    <property type="component" value="Unassembled WGS sequence"/>
</dbReference>
<organism evidence="2 3">
    <name type="scientific">Massarina eburnea CBS 473.64</name>
    <dbReference type="NCBI Taxonomy" id="1395130"/>
    <lineage>
        <taxon>Eukaryota</taxon>
        <taxon>Fungi</taxon>
        <taxon>Dikarya</taxon>
        <taxon>Ascomycota</taxon>
        <taxon>Pezizomycotina</taxon>
        <taxon>Dothideomycetes</taxon>
        <taxon>Pleosporomycetidae</taxon>
        <taxon>Pleosporales</taxon>
        <taxon>Massarineae</taxon>
        <taxon>Massarinaceae</taxon>
        <taxon>Massarina</taxon>
    </lineage>
</organism>
<feature type="transmembrane region" description="Helical" evidence="1">
    <location>
        <begin position="9"/>
        <end position="30"/>
    </location>
</feature>
<keyword evidence="1" id="KW-1133">Transmembrane helix</keyword>
<evidence type="ECO:0000313" key="3">
    <source>
        <dbReference type="Proteomes" id="UP000799753"/>
    </source>
</evidence>
<evidence type="ECO:0000313" key="2">
    <source>
        <dbReference type="EMBL" id="KAF2639461.1"/>
    </source>
</evidence>
<dbReference type="AlphaFoldDB" id="A0A6A6RXH8"/>
<sequence>MIKVDGRKVAIAATAVLLLSFAIYFLLFMYKKCWLLDHRRQARHTTWFKDVEASRHGPVNFTKSCKTWFQTPTTNDEVPVAEGNIGLRPFKLRRSGDIRIPKPAPIKRRPVGGYPVDLGLPLPVNTPRVRPKLPRKSISGFGIRNRLMKLLSGISRNSRCQDPGSVEVGAGFGLSLWKMLLVVISLAVFFCGVVILFTWLRAHNRKIPDGRWIYAVPGRPKGSADPEVGTAASLEETEPKPYAGFMSWVNGQLFDIDKLIYKFF</sequence>
<keyword evidence="1" id="KW-0812">Transmembrane</keyword>
<keyword evidence="1" id="KW-0472">Membrane</keyword>